<name>Q16M43_AEDAE</name>
<dbReference type="PANTHER" id="PTHR24096">
    <property type="entry name" value="LONG-CHAIN-FATTY-ACID--COA LIGASE"/>
    <property type="match status" value="1"/>
</dbReference>
<dbReference type="InterPro" id="IPR042099">
    <property type="entry name" value="ANL_N_sf"/>
</dbReference>
<dbReference type="CDD" id="cd05911">
    <property type="entry name" value="Firefly_Luc_like"/>
    <property type="match status" value="1"/>
</dbReference>
<evidence type="ECO:0000259" key="4">
    <source>
        <dbReference type="Pfam" id="PF13193"/>
    </source>
</evidence>
<comment type="subcellular location">
    <subcellularLocation>
        <location evidence="1">Peroxisome</location>
    </subcellularLocation>
</comment>
<dbReference type="HOGENOM" id="CLU_000022_59_2_1"/>
<evidence type="ECO:0000256" key="1">
    <source>
        <dbReference type="ARBA" id="ARBA00004275"/>
    </source>
</evidence>
<evidence type="ECO:0000313" key="6">
    <source>
        <dbReference type="Proteomes" id="UP000682892"/>
    </source>
</evidence>
<dbReference type="PhylomeDB" id="Q16M43"/>
<dbReference type="VEuPathDB" id="VectorBase:AAEL010858"/>
<organism evidence="5 6">
    <name type="scientific">Aedes aegypti</name>
    <name type="common">Yellowfever mosquito</name>
    <name type="synonym">Culex aegypti</name>
    <dbReference type="NCBI Taxonomy" id="7159"/>
    <lineage>
        <taxon>Eukaryota</taxon>
        <taxon>Metazoa</taxon>
        <taxon>Ecdysozoa</taxon>
        <taxon>Arthropoda</taxon>
        <taxon>Hexapoda</taxon>
        <taxon>Insecta</taxon>
        <taxon>Pterygota</taxon>
        <taxon>Neoptera</taxon>
        <taxon>Endopterygota</taxon>
        <taxon>Diptera</taxon>
        <taxon>Nematocera</taxon>
        <taxon>Culicoidea</taxon>
        <taxon>Culicidae</taxon>
        <taxon>Culicinae</taxon>
        <taxon>Aedini</taxon>
        <taxon>Aedes</taxon>
        <taxon>Stegomyia</taxon>
    </lineage>
</organism>
<reference evidence="5" key="1">
    <citation type="submission" date="2005-10" db="EMBL/GenBank/DDBJ databases">
        <authorList>
            <person name="Loftus B.J."/>
            <person name="Nene V.M."/>
            <person name="Hannick L.I."/>
            <person name="Bidwell S."/>
            <person name="Haas B."/>
            <person name="Amedeo P."/>
            <person name="Orvis J."/>
            <person name="Wortman J.R."/>
            <person name="White O.R."/>
            <person name="Salzberg S."/>
            <person name="Shumway M."/>
            <person name="Koo H."/>
            <person name="Zhao Y."/>
            <person name="Holmes M."/>
            <person name="Miller J."/>
            <person name="Schatz M."/>
            <person name="Pop M."/>
            <person name="Pai G."/>
            <person name="Utterback T."/>
            <person name="Rogers Y.-H."/>
            <person name="Kravitz S."/>
            <person name="Fraser C.M."/>
        </authorList>
    </citation>
    <scope>NUCLEOTIDE SEQUENCE</scope>
    <source>
        <strain evidence="5">Liverpool</strain>
    </source>
</reference>
<dbReference type="GO" id="GO:0004467">
    <property type="term" value="F:long-chain fatty acid-CoA ligase activity"/>
    <property type="evidence" value="ECO:0007669"/>
    <property type="project" value="TreeGrafter"/>
</dbReference>
<dbReference type="GO" id="GO:0005777">
    <property type="term" value="C:peroxisome"/>
    <property type="evidence" value="ECO:0007669"/>
    <property type="project" value="UniProtKB-SubCell"/>
</dbReference>
<dbReference type="PaxDb" id="7159-AAEL012436-PA"/>
<evidence type="ECO:0000313" key="5">
    <source>
        <dbReference type="EMBL" id="EAT35397.1"/>
    </source>
</evidence>
<reference evidence="5" key="2">
    <citation type="journal article" date="2007" name="Science">
        <title>Genome sequence of Aedes aegypti, a major arbovirus vector.</title>
        <authorList>
            <person name="Nene V."/>
            <person name="Wortman J.R."/>
            <person name="Lawson D."/>
            <person name="Haas B."/>
            <person name="Kodira C."/>
            <person name="Tu Z.J."/>
            <person name="Loftus B."/>
            <person name="Xi Z."/>
            <person name="Megy K."/>
            <person name="Grabherr M."/>
            <person name="Ren Q."/>
            <person name="Zdobnov E.M."/>
            <person name="Lobo N.F."/>
            <person name="Campbell K.S."/>
            <person name="Brown S.E."/>
            <person name="Bonaldo M.F."/>
            <person name="Zhu J."/>
            <person name="Sinkins S.P."/>
            <person name="Hogenkamp D.G."/>
            <person name="Amedeo P."/>
            <person name="Arensburger P."/>
            <person name="Atkinson P.W."/>
            <person name="Bidwell S."/>
            <person name="Biedler J."/>
            <person name="Birney E."/>
            <person name="Bruggner R.V."/>
            <person name="Costas J."/>
            <person name="Coy M.R."/>
            <person name="Crabtree J."/>
            <person name="Crawford M."/>
            <person name="Debruyn B."/>
            <person name="Decaprio D."/>
            <person name="Eiglmeier K."/>
            <person name="Eisenstadt E."/>
            <person name="El-Dorry H."/>
            <person name="Gelbart W.M."/>
            <person name="Gomes S.L."/>
            <person name="Hammond M."/>
            <person name="Hannick L.I."/>
            <person name="Hogan J.R."/>
            <person name="Holmes M.H."/>
            <person name="Jaffe D."/>
            <person name="Johnston J.S."/>
            <person name="Kennedy R.C."/>
            <person name="Koo H."/>
            <person name="Kravitz S."/>
            <person name="Kriventseva E.V."/>
            <person name="Kulp D."/>
            <person name="Labutti K."/>
            <person name="Lee E."/>
            <person name="Li S."/>
            <person name="Lovin D.D."/>
            <person name="Mao C."/>
            <person name="Mauceli E."/>
            <person name="Menck C.F."/>
            <person name="Miller J.R."/>
            <person name="Montgomery P."/>
            <person name="Mori A."/>
            <person name="Nascimento A.L."/>
            <person name="Naveira H.F."/>
            <person name="Nusbaum C."/>
            <person name="O'leary S."/>
            <person name="Orvis J."/>
            <person name="Pertea M."/>
            <person name="Quesneville H."/>
            <person name="Reidenbach K.R."/>
            <person name="Rogers Y.H."/>
            <person name="Roth C.W."/>
            <person name="Schneider J.R."/>
            <person name="Schatz M."/>
            <person name="Shumway M."/>
            <person name="Stanke M."/>
            <person name="Stinson E.O."/>
            <person name="Tubio J.M."/>
            <person name="Vanzee J.P."/>
            <person name="Verjovski-Almeida S."/>
            <person name="Werner D."/>
            <person name="White O."/>
            <person name="Wyder S."/>
            <person name="Zeng Q."/>
            <person name="Zhao Q."/>
            <person name="Zhao Y."/>
            <person name="Hill C.A."/>
            <person name="Raikhel A.S."/>
            <person name="Soares M.B."/>
            <person name="Knudson D.L."/>
            <person name="Lee N.H."/>
            <person name="Galagan J."/>
            <person name="Salzberg S.L."/>
            <person name="Paulsen I.T."/>
            <person name="Dimopoulos G."/>
            <person name="Collins F.H."/>
            <person name="Birren B."/>
            <person name="Fraser-Liggett C.M."/>
            <person name="Severson D.W."/>
        </authorList>
    </citation>
    <scope>NUCLEOTIDE SEQUENCE [LARGE SCALE GENOMIC DNA]</scope>
    <source>
        <strain evidence="5">Liverpool</strain>
    </source>
</reference>
<dbReference type="InterPro" id="IPR020845">
    <property type="entry name" value="AMP-binding_CS"/>
</dbReference>
<evidence type="ECO:0000259" key="3">
    <source>
        <dbReference type="Pfam" id="PF00501"/>
    </source>
</evidence>
<dbReference type="Pfam" id="PF13193">
    <property type="entry name" value="AMP-binding_C"/>
    <property type="match status" value="1"/>
</dbReference>
<reference evidence="5" key="3">
    <citation type="submission" date="2012-09" db="EMBL/GenBank/DDBJ databases">
        <authorList>
            <consortium name="VectorBase"/>
        </authorList>
    </citation>
    <scope>NUCLEOTIDE SEQUENCE</scope>
    <source>
        <strain evidence="5">Liverpool</strain>
    </source>
</reference>
<dbReference type="GO" id="GO:0046949">
    <property type="term" value="P:fatty-acyl-CoA biosynthetic process"/>
    <property type="evidence" value="ECO:0007669"/>
    <property type="project" value="TreeGrafter"/>
</dbReference>
<proteinExistence type="predicted"/>
<dbReference type="EMBL" id="CH477881">
    <property type="protein sequence ID" value="EAT35397.1"/>
    <property type="molecule type" value="Genomic_DNA"/>
</dbReference>
<dbReference type="InterPro" id="IPR025110">
    <property type="entry name" value="AMP-bd_C"/>
</dbReference>
<evidence type="ECO:0000256" key="2">
    <source>
        <dbReference type="ARBA" id="ARBA00023140"/>
    </source>
</evidence>
<feature type="domain" description="AMP-dependent synthetase/ligase" evidence="3">
    <location>
        <begin position="44"/>
        <end position="402"/>
    </location>
</feature>
<gene>
    <name evidence="5" type="ORF">AaeL_AAEL012436</name>
</gene>
<dbReference type="AlphaFoldDB" id="Q16M43"/>
<dbReference type="Gene3D" id="3.40.50.12780">
    <property type="entry name" value="N-terminal domain of ligase-like"/>
    <property type="match status" value="1"/>
</dbReference>
<dbReference type="Proteomes" id="UP000682892">
    <property type="component" value="Unassembled WGS sequence"/>
</dbReference>
<dbReference type="SUPFAM" id="SSF56801">
    <property type="entry name" value="Acetyl-CoA synthetase-like"/>
    <property type="match status" value="1"/>
</dbReference>
<protein>
    <submittedName>
        <fullName evidence="5">AAEL012436-PA</fullName>
    </submittedName>
</protein>
<dbReference type="eggNOG" id="KOG1176">
    <property type="taxonomic scope" value="Eukaryota"/>
</dbReference>
<dbReference type="Gene3D" id="3.30.300.30">
    <property type="match status" value="1"/>
</dbReference>
<feature type="domain" description="AMP-binding enzyme C-terminal" evidence="4">
    <location>
        <begin position="453"/>
        <end position="528"/>
    </location>
</feature>
<dbReference type="FunFam" id="3.40.50.12780:FF:000025">
    <property type="entry name" value="luciferin 4-monooxygenase"/>
    <property type="match status" value="1"/>
</dbReference>
<dbReference type="PANTHER" id="PTHR24096:SF353">
    <property type="entry name" value="GH16244P-RELATED"/>
    <property type="match status" value="1"/>
</dbReference>
<sequence length="547" mass="59520">MYPLKDTFTFYDPSSKIWRGLPRKSILNPNQSLGDLILQILERNARKVVQISADSGVEVTGAEIRLKTIRIAQNLIKLGYGETETEDIFTMVVRNGENAAPVVFACFALGIPVNTLDPTFSQDDLSHMLGTVKPKVMFCDNDVLDNVSAACDAIGISPKIILMSESERGYDHLETLLEPTGIEELFVPEHFKDTDSRLAVIVCSSGTTGRPKGVCLSSSSLIANVISMTEIYSSDAILSFSSLYWMSGLFFLLAGTAAGATRIITRDVFSPALALEIIEKYRVTVAFFPPATALQLLKHPQAPETDFSSMRVMFSGGSAVSAELKFALDKLIPNSTCLVGYGLSEVGGAATFSDPDTYKGGSTGYLRPLVQAKIVDANGNALDIDQEGEVLLKPEFKFSGYYGNDEATAEMLDPEGWLHSGDIGRFDKDGLLYVVDRKKDIIKYGNYQISPSEIEGVIQTVPGVVNVCVAGIPVPGNDLPAALIVRSAEENVSAEDVHKVIDLNLGSYKQLRGGVYFTKELPMTASGKVQRRLCRDILIELYNNSNM</sequence>
<dbReference type="OMA" id="GIVAKNC"/>
<dbReference type="STRING" id="7159.Q16M43"/>
<dbReference type="InterPro" id="IPR000873">
    <property type="entry name" value="AMP-dep_synth/lig_dom"/>
</dbReference>
<dbReference type="InterPro" id="IPR045851">
    <property type="entry name" value="AMP-bd_C_sf"/>
</dbReference>
<dbReference type="PROSITE" id="PS00455">
    <property type="entry name" value="AMP_BINDING"/>
    <property type="match status" value="1"/>
</dbReference>
<keyword evidence="2" id="KW-0576">Peroxisome</keyword>
<dbReference type="Pfam" id="PF00501">
    <property type="entry name" value="AMP-binding"/>
    <property type="match status" value="1"/>
</dbReference>
<accession>Q16M43</accession>